<reference evidence="1 2" key="1">
    <citation type="submission" date="2024-05" db="EMBL/GenBank/DDBJ databases">
        <authorList>
            <person name="Duchaud E."/>
        </authorList>
    </citation>
    <scope>NUCLEOTIDE SEQUENCE [LARGE SCALE GENOMIC DNA]</scope>
    <source>
        <strain evidence="1">Ena-SAMPLE-TAB-13-05-2024-13:56:06:370-140305</strain>
    </source>
</reference>
<dbReference type="Proteomes" id="UP001497602">
    <property type="component" value="Unassembled WGS sequence"/>
</dbReference>
<sequence length="65" mass="6733">MSANANIVINIAVDAARVYGSAPGMYKGDGIYMMDNNVARGSSGEGTLELDTEGFTGQSVAFNVL</sequence>
<proteinExistence type="predicted"/>
<keyword evidence="2" id="KW-1185">Reference proteome</keyword>
<comment type="caution">
    <text evidence="1">The sequence shown here is derived from an EMBL/GenBank/DDBJ whole genome shotgun (WGS) entry which is preliminary data.</text>
</comment>
<protein>
    <submittedName>
        <fullName evidence="1">Uncharacterized protein</fullName>
    </submittedName>
</protein>
<organism evidence="1 2">
    <name type="scientific">Tenacibaculum vairaonense</name>
    <dbReference type="NCBI Taxonomy" id="3137860"/>
    <lineage>
        <taxon>Bacteria</taxon>
        <taxon>Pseudomonadati</taxon>
        <taxon>Bacteroidota</taxon>
        <taxon>Flavobacteriia</taxon>
        <taxon>Flavobacteriales</taxon>
        <taxon>Flavobacteriaceae</taxon>
        <taxon>Tenacibaculum</taxon>
    </lineage>
</organism>
<dbReference type="EMBL" id="CAXJRC010000045">
    <property type="protein sequence ID" value="CAL2108613.1"/>
    <property type="molecule type" value="Genomic_DNA"/>
</dbReference>
<gene>
    <name evidence="1" type="ORF">T190115A13A_80188</name>
</gene>
<name>A0ABM9PS21_9FLAO</name>
<evidence type="ECO:0000313" key="1">
    <source>
        <dbReference type="EMBL" id="CAL2108613.1"/>
    </source>
</evidence>
<accession>A0ABM9PS21</accession>
<evidence type="ECO:0000313" key="2">
    <source>
        <dbReference type="Proteomes" id="UP001497602"/>
    </source>
</evidence>
<dbReference type="RefSeq" id="WP_348740205.1">
    <property type="nucleotide sequence ID" value="NZ_CAXJRC010000045.1"/>
</dbReference>